<feature type="transmembrane region" description="Helical" evidence="1">
    <location>
        <begin position="275"/>
        <end position="295"/>
    </location>
</feature>
<evidence type="ECO:0000256" key="1">
    <source>
        <dbReference type="SAM" id="Phobius"/>
    </source>
</evidence>
<dbReference type="RefSeq" id="XP_011130005.1">
    <property type="nucleotide sequence ID" value="XM_011131703.1"/>
</dbReference>
<feature type="transmembrane region" description="Helical" evidence="1">
    <location>
        <begin position="341"/>
        <end position="358"/>
    </location>
</feature>
<feature type="domain" description="GPR180/TMEM145 transmembrane" evidence="3">
    <location>
        <begin position="217"/>
        <end position="423"/>
    </location>
</feature>
<dbReference type="VEuPathDB" id="CryptoDB:GNI_057740"/>
<name>A0A023B8L7_GRENI</name>
<organism evidence="4 5">
    <name type="scientific">Gregarina niphandrodes</name>
    <name type="common">Septate eugregarine</name>
    <dbReference type="NCBI Taxonomy" id="110365"/>
    <lineage>
        <taxon>Eukaryota</taxon>
        <taxon>Sar</taxon>
        <taxon>Alveolata</taxon>
        <taxon>Apicomplexa</taxon>
        <taxon>Conoidasida</taxon>
        <taxon>Gregarinasina</taxon>
        <taxon>Eugregarinorida</taxon>
        <taxon>Gregarinidae</taxon>
        <taxon>Gregarina</taxon>
    </lineage>
</organism>
<feature type="transmembrane region" description="Helical" evidence="1">
    <location>
        <begin position="378"/>
        <end position="395"/>
    </location>
</feature>
<feature type="transmembrane region" description="Helical" evidence="1">
    <location>
        <begin position="194"/>
        <end position="214"/>
    </location>
</feature>
<keyword evidence="5" id="KW-1185">Reference proteome</keyword>
<keyword evidence="1 4" id="KW-0812">Transmembrane</keyword>
<keyword evidence="1" id="KW-0472">Membrane</keyword>
<feature type="non-terminal residue" evidence="4">
    <location>
        <position position="458"/>
    </location>
</feature>
<dbReference type="InterPro" id="IPR047831">
    <property type="entry name" value="GPR180/TMEM145"/>
</dbReference>
<evidence type="ECO:0000313" key="4">
    <source>
        <dbReference type="EMBL" id="EZG69532.1"/>
    </source>
</evidence>
<feature type="signal peptide" evidence="2">
    <location>
        <begin position="1"/>
        <end position="19"/>
    </location>
</feature>
<dbReference type="OMA" id="RDWHYIS"/>
<dbReference type="GeneID" id="22912128"/>
<dbReference type="PANTHER" id="PTHR23252:SF24">
    <property type="entry name" value="TRANSMEMBRANE PROTEIN 145"/>
    <property type="match status" value="1"/>
</dbReference>
<proteinExistence type="predicted"/>
<dbReference type="PANTHER" id="PTHR23252">
    <property type="entry name" value="INTIMAL THICKNESS RECEPTOR-RELATED"/>
    <property type="match status" value="1"/>
</dbReference>
<feature type="transmembrane region" description="Helical" evidence="1">
    <location>
        <begin position="407"/>
        <end position="428"/>
    </location>
</feature>
<comment type="caution">
    <text evidence="4">The sequence shown here is derived from an EMBL/GenBank/DDBJ whole genome shotgun (WGS) entry which is preliminary data.</text>
</comment>
<keyword evidence="1" id="KW-1133">Transmembrane helix</keyword>
<dbReference type="InterPro" id="IPR019336">
    <property type="entry name" value="GPR180/TMEM145_TM"/>
</dbReference>
<dbReference type="AlphaFoldDB" id="A0A023B8L7"/>
<accession>A0A023B8L7</accession>
<dbReference type="eggNOG" id="KOG4290">
    <property type="taxonomic scope" value="Eukaryota"/>
</dbReference>
<feature type="transmembrane region" description="Helical" evidence="1">
    <location>
        <begin position="302"/>
        <end position="321"/>
    </location>
</feature>
<feature type="transmembrane region" description="Helical" evidence="1">
    <location>
        <begin position="234"/>
        <end position="255"/>
    </location>
</feature>
<dbReference type="Proteomes" id="UP000019763">
    <property type="component" value="Unassembled WGS sequence"/>
</dbReference>
<evidence type="ECO:0000313" key="5">
    <source>
        <dbReference type="Proteomes" id="UP000019763"/>
    </source>
</evidence>
<dbReference type="Pfam" id="PF10192">
    <property type="entry name" value="GPR180-TMEM145_TM"/>
    <property type="match status" value="1"/>
</dbReference>
<reference evidence="4" key="1">
    <citation type="submission" date="2013-12" db="EMBL/GenBank/DDBJ databases">
        <authorList>
            <person name="Omoto C.K."/>
            <person name="Sibley D."/>
            <person name="Venepally P."/>
            <person name="Hadjithomas M."/>
            <person name="Karamycheva S."/>
            <person name="Brunk B."/>
            <person name="Roos D."/>
            <person name="Caler E."/>
            <person name="Lorenzi H."/>
        </authorList>
    </citation>
    <scope>NUCLEOTIDE SEQUENCE</scope>
</reference>
<sequence>MRVLGFWLVVLCVWGRRLSGSFSVSPTEKDSRVQYLGKFACNIGECKYHVRAGLKSPWRVLQKAARSMTSAQVMDTLSRTNSTARVVVRVVLDEEWETSHRMSACRRAELGRGRTTLTVPLDGSLGPWSTNSFRQSHRPHFWYFFAEDCRNSITSQLAKLGGVSAQDFAAYDINYELEMLQVDGGHLSFEYSGMLKWSVVQLFVYSGLVAWMFWKQMKQMKHQRFQLHLMTQILNVSCLSTLAASVLNILNLVKVNSTGSTFPLLEGLADAAHTLAHIAVSSCLILVALGVTLNAPQRLPGAVLKLLAALIAAAHIVVVLVDKYTSDSRYKYYGSEGPVGWVLVGFRLALWAIFLLCWQQTRADPRTPSSTERFLRRIVLPASAYFLTFPAIIALTPLVRPYLRHAFIYHSTFLVQTVAIIWLSELFLSKGEYFQVSQMSQSFLPVTTPPSPHPAQTP</sequence>
<dbReference type="EMBL" id="AFNH02000438">
    <property type="protein sequence ID" value="EZG69532.1"/>
    <property type="molecule type" value="Genomic_DNA"/>
</dbReference>
<evidence type="ECO:0000259" key="3">
    <source>
        <dbReference type="Pfam" id="PF10192"/>
    </source>
</evidence>
<dbReference type="OrthoDB" id="45670at2759"/>
<evidence type="ECO:0000256" key="2">
    <source>
        <dbReference type="SAM" id="SignalP"/>
    </source>
</evidence>
<feature type="chain" id="PRO_5001515127" evidence="2">
    <location>
        <begin position="20"/>
        <end position="458"/>
    </location>
</feature>
<dbReference type="GO" id="GO:0007186">
    <property type="term" value="P:G protein-coupled receptor signaling pathway"/>
    <property type="evidence" value="ECO:0007669"/>
    <property type="project" value="InterPro"/>
</dbReference>
<protein>
    <submittedName>
        <fullName evidence="4">Transmembrane protein</fullName>
    </submittedName>
</protein>
<keyword evidence="2" id="KW-0732">Signal</keyword>
<dbReference type="GO" id="GO:0019236">
    <property type="term" value="P:response to pheromone"/>
    <property type="evidence" value="ECO:0007669"/>
    <property type="project" value="InterPro"/>
</dbReference>
<gene>
    <name evidence="4" type="ORF">GNI_057740</name>
</gene>